<keyword evidence="8" id="KW-0256">Endoplasmic reticulum</keyword>
<comment type="subunit">
    <text evidence="4">May function both as a monomer and a homodimer.</text>
</comment>
<keyword evidence="15" id="KW-0676">Redox-active center</keyword>
<comment type="similarity">
    <text evidence="3">Belongs to the EROs family.</text>
</comment>
<keyword evidence="10" id="KW-0249">Electron transport</keyword>
<keyword evidence="13" id="KW-1015">Disulfide bond</keyword>
<keyword evidence="17" id="KW-1185">Reference proteome</keyword>
<evidence type="ECO:0000256" key="14">
    <source>
        <dbReference type="ARBA" id="ARBA00023180"/>
    </source>
</evidence>
<accession>A0AA38GV98</accession>
<evidence type="ECO:0000313" key="17">
    <source>
        <dbReference type="Proteomes" id="UP000824469"/>
    </source>
</evidence>
<dbReference type="Proteomes" id="UP000824469">
    <property type="component" value="Unassembled WGS sequence"/>
</dbReference>
<evidence type="ECO:0000256" key="15">
    <source>
        <dbReference type="ARBA" id="ARBA00023284"/>
    </source>
</evidence>
<dbReference type="InterPro" id="IPR007266">
    <property type="entry name" value="Ero1"/>
</dbReference>
<comment type="cofactor">
    <cofactor evidence="1">
        <name>FAD</name>
        <dbReference type="ChEBI" id="CHEBI:57692"/>
    </cofactor>
</comment>
<dbReference type="EMBL" id="JAHRHJ020000002">
    <property type="protein sequence ID" value="KAH9327315.1"/>
    <property type="molecule type" value="Genomic_DNA"/>
</dbReference>
<evidence type="ECO:0000256" key="2">
    <source>
        <dbReference type="ARBA" id="ARBA00004367"/>
    </source>
</evidence>
<reference evidence="16 17" key="1">
    <citation type="journal article" date="2021" name="Nat. Plants">
        <title>The Taxus genome provides insights into paclitaxel biosynthesis.</title>
        <authorList>
            <person name="Xiong X."/>
            <person name="Gou J."/>
            <person name="Liao Q."/>
            <person name="Li Y."/>
            <person name="Zhou Q."/>
            <person name="Bi G."/>
            <person name="Li C."/>
            <person name="Du R."/>
            <person name="Wang X."/>
            <person name="Sun T."/>
            <person name="Guo L."/>
            <person name="Liang H."/>
            <person name="Lu P."/>
            <person name="Wu Y."/>
            <person name="Zhang Z."/>
            <person name="Ro D.K."/>
            <person name="Shang Y."/>
            <person name="Huang S."/>
            <person name="Yan J."/>
        </authorList>
    </citation>
    <scope>NUCLEOTIDE SEQUENCE [LARGE SCALE GENOMIC DNA]</scope>
    <source>
        <strain evidence="16">Ta-2019</strain>
    </source>
</reference>
<keyword evidence="14" id="KW-0325">Glycoprotein</keyword>
<evidence type="ECO:0000256" key="13">
    <source>
        <dbReference type="ARBA" id="ARBA00023157"/>
    </source>
</evidence>
<keyword evidence="5" id="KW-0813">Transport</keyword>
<dbReference type="Pfam" id="PF04137">
    <property type="entry name" value="ERO1"/>
    <property type="match status" value="1"/>
</dbReference>
<evidence type="ECO:0000256" key="9">
    <source>
        <dbReference type="ARBA" id="ARBA00022827"/>
    </source>
</evidence>
<keyword evidence="11" id="KW-0560">Oxidoreductase</keyword>
<keyword evidence="6" id="KW-0285">Flavoprotein</keyword>
<dbReference type="SUPFAM" id="SSF110019">
    <property type="entry name" value="ERO1-like"/>
    <property type="match status" value="1"/>
</dbReference>
<evidence type="ECO:0000256" key="4">
    <source>
        <dbReference type="ARBA" id="ARBA00011802"/>
    </source>
</evidence>
<evidence type="ECO:0000313" key="16">
    <source>
        <dbReference type="EMBL" id="KAH9327315.1"/>
    </source>
</evidence>
<keyword evidence="9" id="KW-0274">FAD</keyword>
<dbReference type="GO" id="GO:0071949">
    <property type="term" value="F:FAD binding"/>
    <property type="evidence" value="ECO:0007669"/>
    <property type="project" value="InterPro"/>
</dbReference>
<evidence type="ECO:0000256" key="5">
    <source>
        <dbReference type="ARBA" id="ARBA00022448"/>
    </source>
</evidence>
<dbReference type="PANTHER" id="PTHR12613:SF0">
    <property type="entry name" value="ERO1-LIKE PROTEIN"/>
    <property type="match status" value="1"/>
</dbReference>
<dbReference type="GO" id="GO:0034975">
    <property type="term" value="P:protein folding in endoplasmic reticulum"/>
    <property type="evidence" value="ECO:0007669"/>
    <property type="project" value="InterPro"/>
</dbReference>
<evidence type="ECO:0000256" key="10">
    <source>
        <dbReference type="ARBA" id="ARBA00022982"/>
    </source>
</evidence>
<dbReference type="PANTHER" id="PTHR12613">
    <property type="entry name" value="ERO1-RELATED"/>
    <property type="match status" value="1"/>
</dbReference>
<evidence type="ECO:0000256" key="8">
    <source>
        <dbReference type="ARBA" id="ARBA00022824"/>
    </source>
</evidence>
<organism evidence="16 17">
    <name type="scientific">Taxus chinensis</name>
    <name type="common">Chinese yew</name>
    <name type="synonym">Taxus wallichiana var. chinensis</name>
    <dbReference type="NCBI Taxonomy" id="29808"/>
    <lineage>
        <taxon>Eukaryota</taxon>
        <taxon>Viridiplantae</taxon>
        <taxon>Streptophyta</taxon>
        <taxon>Embryophyta</taxon>
        <taxon>Tracheophyta</taxon>
        <taxon>Spermatophyta</taxon>
        <taxon>Pinopsida</taxon>
        <taxon>Pinidae</taxon>
        <taxon>Conifers II</taxon>
        <taxon>Cupressales</taxon>
        <taxon>Taxaceae</taxon>
        <taxon>Taxus</taxon>
    </lineage>
</organism>
<gene>
    <name evidence="16" type="ORF">KI387_007493</name>
</gene>
<proteinExistence type="inferred from homology"/>
<dbReference type="GO" id="GO:0005789">
    <property type="term" value="C:endoplasmic reticulum membrane"/>
    <property type="evidence" value="ECO:0007669"/>
    <property type="project" value="UniProtKB-SubCell"/>
</dbReference>
<evidence type="ECO:0000256" key="7">
    <source>
        <dbReference type="ARBA" id="ARBA00022729"/>
    </source>
</evidence>
<dbReference type="GO" id="GO:0015035">
    <property type="term" value="F:protein-disulfide reductase activity"/>
    <property type="evidence" value="ECO:0007669"/>
    <property type="project" value="InterPro"/>
</dbReference>
<comment type="caution">
    <text evidence="16">The sequence shown here is derived from an EMBL/GenBank/DDBJ whole genome shotgun (WGS) entry which is preliminary data.</text>
</comment>
<comment type="subcellular location">
    <subcellularLocation>
        <location evidence="2">Endoplasmic reticulum membrane</location>
        <topology evidence="2">Peripheral membrane protein</topology>
        <orientation evidence="2">Lumenal side</orientation>
    </subcellularLocation>
</comment>
<dbReference type="OMA" id="CYKDRLH"/>
<evidence type="ECO:0000256" key="3">
    <source>
        <dbReference type="ARBA" id="ARBA00008277"/>
    </source>
</evidence>
<evidence type="ECO:0000256" key="12">
    <source>
        <dbReference type="ARBA" id="ARBA00023136"/>
    </source>
</evidence>
<protein>
    <submittedName>
        <fullName evidence="16">Uncharacterized protein</fullName>
    </submittedName>
</protein>
<dbReference type="AlphaFoldDB" id="A0AA38GV98"/>
<evidence type="ECO:0000256" key="6">
    <source>
        <dbReference type="ARBA" id="ARBA00022630"/>
    </source>
</evidence>
<evidence type="ECO:0000256" key="11">
    <source>
        <dbReference type="ARBA" id="ARBA00023002"/>
    </source>
</evidence>
<keyword evidence="12" id="KW-0472">Membrane</keyword>
<sequence length="489" mass="55744">MKFKFPGLEPLLALTSDFLSVGDNNVTHMDLEEPKNKMFGGPREPDEEKIFVSGLYAADVLHNLALLEFCKEQSPEIAFPLQFVMVILSSHKLSGIIEDCCCDYKTVDTLNNQVLHLLLQDLVRTPFFRYFKTRLWCDCPFWPDDGMCRLRDCSVCECPDNEFPKIFKVPAGHLPTDDLTCQEGKPQAIVDRTLDKKAFRGWMETDNPWTYDDERDNSEMTYVNLLLNPERYTGYTGPSAQRIWDTIYQKHSLKDLPGDASPERRVLYKLISGLHSSISVHIARDYLLDEGKNLWGPNPTLLYERVLKHPDRVRNLYFTFLFVLRAVTKAGDYLSQAEYSTDNSLEHQNTLALVNQLVNNNRLRSACPVPYDEAKMWKGENGRELKSQIQSQFRNISALMDCVGCEKCRLWGKLQILGLGTALKILFSEDSNDPVEQLGQVQLQRNEVIALINLLNRLSESVQAVHSLAPEAEKVVKDGQITALSLQSV</sequence>
<evidence type="ECO:0000256" key="1">
    <source>
        <dbReference type="ARBA" id="ARBA00001974"/>
    </source>
</evidence>
<name>A0AA38GV98_TAXCH</name>
<dbReference type="InterPro" id="IPR037192">
    <property type="entry name" value="ERO1-like_sf"/>
</dbReference>
<keyword evidence="7" id="KW-0732">Signal</keyword>
<dbReference type="GO" id="GO:0016972">
    <property type="term" value="F:thiol oxidase activity"/>
    <property type="evidence" value="ECO:0007669"/>
    <property type="project" value="InterPro"/>
</dbReference>